<dbReference type="CDD" id="cd00130">
    <property type="entry name" value="PAS"/>
    <property type="match status" value="1"/>
</dbReference>
<dbReference type="PROSITE" id="PS50113">
    <property type="entry name" value="PAC"/>
    <property type="match status" value="2"/>
</dbReference>
<dbReference type="Pfam" id="PF01739">
    <property type="entry name" value="CheR"/>
    <property type="match status" value="1"/>
</dbReference>
<evidence type="ECO:0000259" key="22">
    <source>
        <dbReference type="PROSITE" id="PS50113"/>
    </source>
</evidence>
<dbReference type="Gene3D" id="1.20.120.330">
    <property type="entry name" value="Nucleotidyltransferases domain 2"/>
    <property type="match status" value="1"/>
</dbReference>
<dbReference type="SUPFAM" id="SSF52738">
    <property type="entry name" value="Methylesterase CheB, C-terminal domain"/>
    <property type="match status" value="1"/>
</dbReference>
<dbReference type="InterPro" id="IPR001610">
    <property type="entry name" value="PAC"/>
</dbReference>
<gene>
    <name evidence="25" type="ORF">F6X53_20840</name>
</gene>
<dbReference type="InterPro" id="IPR050903">
    <property type="entry name" value="Bact_Chemotaxis_MeTrfase"/>
</dbReference>
<accession>A0A6L3SWL5</accession>
<dbReference type="InterPro" id="IPR022642">
    <property type="entry name" value="CheR_C"/>
</dbReference>
<dbReference type="SMART" id="SM00138">
    <property type="entry name" value="MeTrc"/>
    <property type="match status" value="1"/>
</dbReference>
<evidence type="ECO:0000256" key="15">
    <source>
        <dbReference type="ARBA" id="ARBA00022777"/>
    </source>
</evidence>
<dbReference type="InterPro" id="IPR000780">
    <property type="entry name" value="CheR_MeTrfase"/>
</dbReference>
<dbReference type="PROSITE" id="PS50122">
    <property type="entry name" value="CHEB"/>
    <property type="match status" value="1"/>
</dbReference>
<evidence type="ECO:0000259" key="21">
    <source>
        <dbReference type="PROSITE" id="PS50112"/>
    </source>
</evidence>
<keyword evidence="16" id="KW-0067">ATP-binding</keyword>
<dbReference type="GO" id="GO:0004673">
    <property type="term" value="F:protein histidine kinase activity"/>
    <property type="evidence" value="ECO:0007669"/>
    <property type="project" value="UniProtKB-EC"/>
</dbReference>
<dbReference type="GO" id="GO:0032259">
    <property type="term" value="P:methylation"/>
    <property type="evidence" value="ECO:0007669"/>
    <property type="project" value="UniProtKB-KW"/>
</dbReference>
<dbReference type="Pfam" id="PF08447">
    <property type="entry name" value="PAS_3"/>
    <property type="match status" value="1"/>
</dbReference>
<evidence type="ECO:0000256" key="2">
    <source>
        <dbReference type="ARBA" id="ARBA00001541"/>
    </source>
</evidence>
<comment type="catalytic activity">
    <reaction evidence="1">
        <text>ATP + protein L-histidine = ADP + protein N-phospho-L-histidine.</text>
        <dbReference type="EC" id="2.7.13.3"/>
    </reaction>
</comment>
<dbReference type="Gene3D" id="3.30.565.10">
    <property type="entry name" value="Histidine kinase-like ATPase, C-terminal domain"/>
    <property type="match status" value="1"/>
</dbReference>
<evidence type="ECO:0000259" key="24">
    <source>
        <dbReference type="PROSITE" id="PS50123"/>
    </source>
</evidence>
<dbReference type="Gene3D" id="3.30.450.20">
    <property type="entry name" value="PAS domain"/>
    <property type="match status" value="2"/>
</dbReference>
<dbReference type="AlphaFoldDB" id="A0A6L3SWL5"/>
<dbReference type="PROSITE" id="PS50123">
    <property type="entry name" value="CHER"/>
    <property type="match status" value="1"/>
</dbReference>
<dbReference type="InterPro" id="IPR036804">
    <property type="entry name" value="CheR_N_sf"/>
</dbReference>
<dbReference type="GO" id="GO:0005524">
    <property type="term" value="F:ATP binding"/>
    <property type="evidence" value="ECO:0007669"/>
    <property type="project" value="UniProtKB-KW"/>
</dbReference>
<dbReference type="InterPro" id="IPR013655">
    <property type="entry name" value="PAS_fold_3"/>
</dbReference>
<dbReference type="SMART" id="SM00911">
    <property type="entry name" value="HWE_HK"/>
    <property type="match status" value="1"/>
</dbReference>
<dbReference type="InterPro" id="IPR036890">
    <property type="entry name" value="HATPase_C_sf"/>
</dbReference>
<dbReference type="OrthoDB" id="9816309at2"/>
<dbReference type="PROSITE" id="PS50112">
    <property type="entry name" value="PAS"/>
    <property type="match status" value="1"/>
</dbReference>
<keyword evidence="6" id="KW-0600">Photoreceptor protein</keyword>
<keyword evidence="11" id="KW-0288">FMN</keyword>
<dbReference type="GO" id="GO:0009881">
    <property type="term" value="F:photoreceptor activity"/>
    <property type="evidence" value="ECO:0007669"/>
    <property type="project" value="UniProtKB-KW"/>
</dbReference>
<feature type="domain" description="PAS" evidence="21">
    <location>
        <begin position="836"/>
        <end position="906"/>
    </location>
</feature>
<evidence type="ECO:0000256" key="5">
    <source>
        <dbReference type="ARBA" id="ARBA00021740"/>
    </source>
</evidence>
<keyword evidence="7" id="KW-0597">Phosphoprotein</keyword>
<dbReference type="InterPro" id="IPR029063">
    <property type="entry name" value="SAM-dependent_MTases_sf"/>
</dbReference>
<evidence type="ECO:0000256" key="11">
    <source>
        <dbReference type="ARBA" id="ARBA00022643"/>
    </source>
</evidence>
<dbReference type="InterPro" id="IPR000673">
    <property type="entry name" value="Sig_transdc_resp-reg_Me-estase"/>
</dbReference>
<evidence type="ECO:0000256" key="10">
    <source>
        <dbReference type="ARBA" id="ARBA00022630"/>
    </source>
</evidence>
<evidence type="ECO:0000256" key="18">
    <source>
        <dbReference type="ARBA" id="ARBA00023170"/>
    </source>
</evidence>
<dbReference type="Gene3D" id="1.10.155.10">
    <property type="entry name" value="Chemotaxis receptor methyltransferase CheR, N-terminal domain"/>
    <property type="match status" value="1"/>
</dbReference>
<feature type="domain" description="PAC" evidence="22">
    <location>
        <begin position="784"/>
        <end position="835"/>
    </location>
</feature>
<dbReference type="GO" id="GO:0008983">
    <property type="term" value="F:protein-glutamate O-methyltransferase activity"/>
    <property type="evidence" value="ECO:0007669"/>
    <property type="project" value="UniProtKB-EC"/>
</dbReference>
<dbReference type="InterPro" id="IPR000014">
    <property type="entry name" value="PAS"/>
</dbReference>
<keyword evidence="12" id="KW-0808">Transferase</keyword>
<dbReference type="Gene3D" id="3.40.50.150">
    <property type="entry name" value="Vaccinia Virus protein VP39"/>
    <property type="match status" value="1"/>
</dbReference>
<dbReference type="InterPro" id="IPR000700">
    <property type="entry name" value="PAS-assoc_C"/>
</dbReference>
<evidence type="ECO:0000256" key="14">
    <source>
        <dbReference type="ARBA" id="ARBA00022741"/>
    </source>
</evidence>
<dbReference type="Pfam" id="PF01339">
    <property type="entry name" value="CheB_methylest"/>
    <property type="match status" value="1"/>
</dbReference>
<evidence type="ECO:0000256" key="9">
    <source>
        <dbReference type="ARBA" id="ARBA00022606"/>
    </source>
</evidence>
<dbReference type="GO" id="GO:0008984">
    <property type="term" value="F:protein-glutamate methylesterase activity"/>
    <property type="evidence" value="ECO:0007669"/>
    <property type="project" value="InterPro"/>
</dbReference>
<evidence type="ECO:0000256" key="12">
    <source>
        <dbReference type="ARBA" id="ARBA00022679"/>
    </source>
</evidence>
<evidence type="ECO:0000259" key="23">
    <source>
        <dbReference type="PROSITE" id="PS50122"/>
    </source>
</evidence>
<dbReference type="InterPro" id="IPR035965">
    <property type="entry name" value="PAS-like_dom_sf"/>
</dbReference>
<keyword evidence="15" id="KW-0418">Kinase</keyword>
<dbReference type="FunFam" id="3.30.450.20:FF:000099">
    <property type="entry name" value="Sensory box sensor histidine kinase"/>
    <property type="match status" value="1"/>
</dbReference>
<dbReference type="Pfam" id="PF03705">
    <property type="entry name" value="CheR_N"/>
    <property type="match status" value="1"/>
</dbReference>
<evidence type="ECO:0000256" key="13">
    <source>
        <dbReference type="ARBA" id="ARBA00022691"/>
    </source>
</evidence>
<dbReference type="Pfam" id="PF13596">
    <property type="entry name" value="PAS_10"/>
    <property type="match status" value="1"/>
</dbReference>
<evidence type="ECO:0000313" key="25">
    <source>
        <dbReference type="EMBL" id="KAB1076990.1"/>
    </source>
</evidence>
<dbReference type="SUPFAM" id="SSF53335">
    <property type="entry name" value="S-adenosyl-L-methionine-dependent methyltransferases"/>
    <property type="match status" value="1"/>
</dbReference>
<feature type="domain" description="CheR-type methyltransferase" evidence="24">
    <location>
        <begin position="193"/>
        <end position="463"/>
    </location>
</feature>
<protein>
    <recommendedName>
        <fullName evidence="5">Blue-light-activated histidine kinase</fullName>
        <ecNumber evidence="4">2.1.1.80</ecNumber>
        <ecNumber evidence="3">2.7.13.3</ecNumber>
    </recommendedName>
</protein>
<organism evidence="25 26">
    <name type="scientific">Methylobacterium soli</name>
    <dbReference type="NCBI Taxonomy" id="553447"/>
    <lineage>
        <taxon>Bacteria</taxon>
        <taxon>Pseudomonadati</taxon>
        <taxon>Pseudomonadota</taxon>
        <taxon>Alphaproteobacteria</taxon>
        <taxon>Hyphomicrobiales</taxon>
        <taxon>Methylobacteriaceae</taxon>
        <taxon>Methylobacterium</taxon>
    </lineage>
</organism>
<proteinExistence type="predicted"/>
<name>A0A6L3SWL5_9HYPH</name>
<dbReference type="EC" id="2.7.13.3" evidence="3"/>
<dbReference type="SMART" id="SM00091">
    <property type="entry name" value="PAS"/>
    <property type="match status" value="3"/>
</dbReference>
<dbReference type="GO" id="GO:0006935">
    <property type="term" value="P:chemotaxis"/>
    <property type="evidence" value="ECO:0007669"/>
    <property type="project" value="InterPro"/>
</dbReference>
<dbReference type="GO" id="GO:0005737">
    <property type="term" value="C:cytoplasm"/>
    <property type="evidence" value="ECO:0007669"/>
    <property type="project" value="InterPro"/>
</dbReference>
<dbReference type="NCBIfam" id="TIGR00229">
    <property type="entry name" value="sensory_box"/>
    <property type="match status" value="1"/>
</dbReference>
<evidence type="ECO:0000256" key="16">
    <source>
        <dbReference type="ARBA" id="ARBA00022840"/>
    </source>
</evidence>
<evidence type="ECO:0000256" key="17">
    <source>
        <dbReference type="ARBA" id="ARBA00022991"/>
    </source>
</evidence>
<evidence type="ECO:0000256" key="19">
    <source>
        <dbReference type="PROSITE-ProRule" id="PRU00050"/>
    </source>
</evidence>
<keyword evidence="14" id="KW-0547">Nucleotide-binding</keyword>
<keyword evidence="8" id="KW-0489">Methyltransferase</keyword>
<dbReference type="InterPro" id="IPR035909">
    <property type="entry name" value="CheB_C"/>
</dbReference>
<evidence type="ECO:0000313" key="26">
    <source>
        <dbReference type="Proteomes" id="UP000474159"/>
    </source>
</evidence>
<keyword evidence="17" id="KW-0157">Chromophore</keyword>
<dbReference type="PANTHER" id="PTHR24422:SF27">
    <property type="entry name" value="PROTEIN-GLUTAMATE O-METHYLTRANSFERASE"/>
    <property type="match status" value="1"/>
</dbReference>
<evidence type="ECO:0000256" key="4">
    <source>
        <dbReference type="ARBA" id="ARBA00012534"/>
    </source>
</evidence>
<dbReference type="Gene3D" id="3.40.50.180">
    <property type="entry name" value="Methylesterase CheB, C-terminal domain"/>
    <property type="match status" value="1"/>
</dbReference>
<feature type="compositionally biased region" description="Polar residues" evidence="20">
    <location>
        <begin position="667"/>
        <end position="676"/>
    </location>
</feature>
<keyword evidence="13" id="KW-0949">S-adenosyl-L-methionine</keyword>
<feature type="domain" description="PAC" evidence="22">
    <location>
        <begin position="909"/>
        <end position="961"/>
    </location>
</feature>
<dbReference type="PANTHER" id="PTHR24422">
    <property type="entry name" value="CHEMOTAXIS PROTEIN METHYLTRANSFERASE"/>
    <property type="match status" value="1"/>
</dbReference>
<keyword evidence="9" id="KW-0716">Sensory transduction</keyword>
<evidence type="ECO:0000256" key="20">
    <source>
        <dbReference type="SAM" id="MobiDB-lite"/>
    </source>
</evidence>
<evidence type="ECO:0000256" key="3">
    <source>
        <dbReference type="ARBA" id="ARBA00012438"/>
    </source>
</evidence>
<dbReference type="SUPFAM" id="SSF47757">
    <property type="entry name" value="Chemotaxis receptor methyltransferase CheR, N-terminal domain"/>
    <property type="match status" value="1"/>
</dbReference>
<comment type="catalytic activity">
    <reaction evidence="2">
        <text>L-glutamyl-[protein] + S-adenosyl-L-methionine = [protein]-L-glutamate 5-O-methyl ester + S-adenosyl-L-homocysteine</text>
        <dbReference type="Rhea" id="RHEA:24452"/>
        <dbReference type="Rhea" id="RHEA-COMP:10208"/>
        <dbReference type="Rhea" id="RHEA-COMP:10311"/>
        <dbReference type="ChEBI" id="CHEBI:29973"/>
        <dbReference type="ChEBI" id="CHEBI:57856"/>
        <dbReference type="ChEBI" id="CHEBI:59789"/>
        <dbReference type="ChEBI" id="CHEBI:82795"/>
        <dbReference type="EC" id="2.1.1.80"/>
    </reaction>
</comment>
<evidence type="ECO:0000256" key="1">
    <source>
        <dbReference type="ARBA" id="ARBA00000085"/>
    </source>
</evidence>
<keyword evidence="10" id="KW-0285">Flavoprotein</keyword>
<keyword evidence="26" id="KW-1185">Reference proteome</keyword>
<evidence type="ECO:0000256" key="6">
    <source>
        <dbReference type="ARBA" id="ARBA00022543"/>
    </source>
</evidence>
<dbReference type="SMART" id="SM00086">
    <property type="entry name" value="PAC"/>
    <property type="match status" value="2"/>
</dbReference>
<dbReference type="InterPro" id="IPR022641">
    <property type="entry name" value="CheR_N"/>
</dbReference>
<comment type="caution">
    <text evidence="25">The sequence shown here is derived from an EMBL/GenBank/DDBJ whole genome shotgun (WGS) entry which is preliminary data.</text>
</comment>
<dbReference type="Proteomes" id="UP000474159">
    <property type="component" value="Unassembled WGS sequence"/>
</dbReference>
<dbReference type="GO" id="GO:0000156">
    <property type="term" value="F:phosphorelay response regulator activity"/>
    <property type="evidence" value="ECO:0007669"/>
    <property type="project" value="InterPro"/>
</dbReference>
<dbReference type="EC" id="2.1.1.80" evidence="4"/>
<evidence type="ECO:0000256" key="7">
    <source>
        <dbReference type="ARBA" id="ARBA00022553"/>
    </source>
</evidence>
<feature type="domain" description="CheB-type methylesterase" evidence="23">
    <location>
        <begin position="1"/>
        <end position="185"/>
    </location>
</feature>
<feature type="region of interest" description="Disordered" evidence="20">
    <location>
        <begin position="657"/>
        <end position="676"/>
    </location>
</feature>
<dbReference type="Pfam" id="PF07536">
    <property type="entry name" value="HWE_HK"/>
    <property type="match status" value="1"/>
</dbReference>
<reference evidence="25 26" key="1">
    <citation type="submission" date="2019-09" db="EMBL/GenBank/DDBJ databases">
        <title>YIM 48816 draft genome.</title>
        <authorList>
            <person name="Jiang L."/>
        </authorList>
    </citation>
    <scope>NUCLEOTIDE SEQUENCE [LARGE SCALE GENOMIC DNA]</scope>
    <source>
        <strain evidence="25 26">YIM 48816</strain>
    </source>
</reference>
<comment type="caution">
    <text evidence="19">Lacks conserved residue(s) required for the propagation of feature annotation.</text>
</comment>
<sequence>MVGVGASATAIGSIDSFLSHIGDVAGIAYIVVVQYREALDEPRILRHLRQTQGLKAAPIVDGAKVEAGHVYIAGVSSILIMREGRFSVRMTEPNGTERGTIDSFLVSLAEDQGEHAVAVVLGGTGSDGTLGATAVKERGGLTLAEQRDDAHEAGASTSNTAAAIVDFVMPPARMPEHVATYARHLARLHKSRTFNEIRDSVSKHLTRIAAVLRNKTGHDFHGYKQNTFLRRVQRRMQVVQTEAIEAYVDFLRSDPAEVQHLFNDLLIGVTQFFRDAGEFEFVEKEVIPKLFAGKRAGDQVRVWVLGCATGEEAYSLAILLREHMIRLDVVPQVQIFATDIDGRALAAARVGRYSEAIAGTMSPERLTQWFVKEGNTYCIVKELREMCIFSQHSVIKDAPFSRLDLVSCRNLLIYLNNELQNRVIPLFHFALRPNGYLFLGNSENVTRHAKIFAPADRRYRIFRRLDTLTRVLPDFPLATSSVDRSGDTDKTARAREVAGSLTRRAERIAERYAPAYVIIDAAYEVLHFSGRTGHYLSPSPGAASLNLLNLAHRDLRLDLRAALHKAETEGKPVKADRIQMGLNGHRRIVTLIVEPARASQEHAANYVVIFQDGEILEGEEASDISPSFARDEHVQRLEAELRLTRERLQATIEELESTNEELKSSNEEYQSVNEELQSANEELETSKEELQSTNEELQTVNSELGYRVNELDRANSDLKNLLESTQIATVFLDNNFCVKSFTPSVVEIFHLIESDLGRPITHIAPLIVYKELQEDLGRVLRTLGTIEREVENTSTGGRYLVRVLPYRNIDNFIAGVVLTFLDITATARAERALRETEERFHHMERAVPAFLFTLLPNFDCDYLNPRFYEYTGLEAGGALGKGWTATIHPDESEALQAAWESARDGGQPLVYEGRIRDRKGRYRWFTTRAEAMRGTDGSIVKWFGSCTDTHERRRAEDRQRLLLAELQHRVKNILAVVRSVANRTSDSATSLAEFLAHFDGRLGALARTQNILTRTADSSIDLAELIGDEVISYSGRDGEQVTLTGPGVRLRQKAAETLGLALHELATNAIKYGALTGPEGHVAITWRSFGPDGGGERLILEWRESGVRLMNTDPARRGFGRELIEQGLTYELGATTALEFLPGGVRCVIEIPLGARNAAPPLIEIEPGRGDDGQGG</sequence>
<keyword evidence="18" id="KW-0675">Receptor</keyword>
<evidence type="ECO:0000256" key="8">
    <source>
        <dbReference type="ARBA" id="ARBA00022603"/>
    </source>
</evidence>
<dbReference type="SUPFAM" id="SSF55785">
    <property type="entry name" value="PYP-like sensor domain (PAS domain)"/>
    <property type="match status" value="2"/>
</dbReference>
<dbReference type="EMBL" id="VZZK01000025">
    <property type="protein sequence ID" value="KAB1076990.1"/>
    <property type="molecule type" value="Genomic_DNA"/>
</dbReference>
<dbReference type="PRINTS" id="PR00996">
    <property type="entry name" value="CHERMTFRASE"/>
</dbReference>
<dbReference type="InterPro" id="IPR011102">
    <property type="entry name" value="Sig_transdc_His_kinase_HWE"/>
</dbReference>